<reference evidence="2" key="2">
    <citation type="journal article" date="2023" name="IMA Fungus">
        <title>Comparative genomic study of the Penicillium genus elucidates a diverse pangenome and 15 lateral gene transfer events.</title>
        <authorList>
            <person name="Petersen C."/>
            <person name="Sorensen T."/>
            <person name="Nielsen M.R."/>
            <person name="Sondergaard T.E."/>
            <person name="Sorensen J.L."/>
            <person name="Fitzpatrick D.A."/>
            <person name="Frisvad J.C."/>
            <person name="Nielsen K.L."/>
        </authorList>
    </citation>
    <scope>NUCLEOTIDE SEQUENCE</scope>
    <source>
        <strain evidence="2">IBT 29677</strain>
    </source>
</reference>
<proteinExistence type="predicted"/>
<feature type="compositionally biased region" description="Basic and acidic residues" evidence="1">
    <location>
        <begin position="128"/>
        <end position="151"/>
    </location>
</feature>
<dbReference type="GeneID" id="81371732"/>
<accession>A0A9W9W0L7</accession>
<dbReference type="EMBL" id="JAPZBU010000008">
    <property type="protein sequence ID" value="KAJ5392625.1"/>
    <property type="molecule type" value="Genomic_DNA"/>
</dbReference>
<name>A0A9W9W0L7_9EURO</name>
<organism evidence="2 3">
    <name type="scientific">Penicillium cosmopolitanum</name>
    <dbReference type="NCBI Taxonomy" id="1131564"/>
    <lineage>
        <taxon>Eukaryota</taxon>
        <taxon>Fungi</taxon>
        <taxon>Dikarya</taxon>
        <taxon>Ascomycota</taxon>
        <taxon>Pezizomycotina</taxon>
        <taxon>Eurotiomycetes</taxon>
        <taxon>Eurotiomycetidae</taxon>
        <taxon>Eurotiales</taxon>
        <taxon>Aspergillaceae</taxon>
        <taxon>Penicillium</taxon>
    </lineage>
</organism>
<dbReference type="AlphaFoldDB" id="A0A9W9W0L7"/>
<sequence>MAGPTLVSTGLPVAGGQEVEMADYNHPEPTFFAGDETLWTRNMGPCNSLATFCLNSKQQSLTHLAGGGLLDEQVVPFAHKLAAELDEDYVLIWISGTDSLFQKSFRDTLFDFSTGIMDEMIKLSKRPQLGEDRDFEQNTDGYMKKETEKDPVIVPNTPN</sequence>
<protein>
    <submittedName>
        <fullName evidence="2">Uncharacterized protein</fullName>
    </submittedName>
</protein>
<gene>
    <name evidence="2" type="ORF">N7509_008115</name>
</gene>
<reference evidence="2" key="1">
    <citation type="submission" date="2022-12" db="EMBL/GenBank/DDBJ databases">
        <authorList>
            <person name="Petersen C."/>
        </authorList>
    </citation>
    <scope>NUCLEOTIDE SEQUENCE</scope>
    <source>
        <strain evidence="2">IBT 29677</strain>
    </source>
</reference>
<dbReference type="Proteomes" id="UP001147747">
    <property type="component" value="Unassembled WGS sequence"/>
</dbReference>
<feature type="region of interest" description="Disordered" evidence="1">
    <location>
        <begin position="127"/>
        <end position="159"/>
    </location>
</feature>
<evidence type="ECO:0000256" key="1">
    <source>
        <dbReference type="SAM" id="MobiDB-lite"/>
    </source>
</evidence>
<comment type="caution">
    <text evidence="2">The sequence shown here is derived from an EMBL/GenBank/DDBJ whole genome shotgun (WGS) entry which is preliminary data.</text>
</comment>
<evidence type="ECO:0000313" key="2">
    <source>
        <dbReference type="EMBL" id="KAJ5392625.1"/>
    </source>
</evidence>
<keyword evidence="3" id="KW-1185">Reference proteome</keyword>
<dbReference type="RefSeq" id="XP_056488303.1">
    <property type="nucleotide sequence ID" value="XM_056632752.1"/>
</dbReference>
<evidence type="ECO:0000313" key="3">
    <source>
        <dbReference type="Proteomes" id="UP001147747"/>
    </source>
</evidence>